<name>A0A7W3W629_9PSEU</name>
<feature type="domain" description="CHAD" evidence="1">
    <location>
        <begin position="86"/>
        <end position="367"/>
    </location>
</feature>
<dbReference type="Gene3D" id="1.40.20.10">
    <property type="entry name" value="CHAD domain"/>
    <property type="match status" value="1"/>
</dbReference>
<reference evidence="2 3" key="1">
    <citation type="submission" date="2020-08" db="EMBL/GenBank/DDBJ databases">
        <title>Amycolatopsis sp. nov. DR6-1 isolated from Dendrobium heterocarpum.</title>
        <authorList>
            <person name="Tedsree N."/>
            <person name="Kuncharoen N."/>
            <person name="Likhitwitayawuid K."/>
            <person name="Tanasupawat S."/>
        </authorList>
    </citation>
    <scope>NUCLEOTIDE SEQUENCE [LARGE SCALE GENOMIC DNA]</scope>
    <source>
        <strain evidence="2 3">DR6-1</strain>
    </source>
</reference>
<comment type="caution">
    <text evidence="2">The sequence shown here is derived from an EMBL/GenBank/DDBJ whole genome shotgun (WGS) entry which is preliminary data.</text>
</comment>
<dbReference type="InterPro" id="IPR007899">
    <property type="entry name" value="CHAD_dom"/>
</dbReference>
<evidence type="ECO:0000313" key="2">
    <source>
        <dbReference type="EMBL" id="MBB1159486.1"/>
    </source>
</evidence>
<gene>
    <name evidence="2" type="ORF">H4281_40625</name>
</gene>
<dbReference type="PROSITE" id="PS51708">
    <property type="entry name" value="CHAD"/>
    <property type="match status" value="1"/>
</dbReference>
<proteinExistence type="predicted"/>
<dbReference type="InterPro" id="IPR038186">
    <property type="entry name" value="CHAD_dom_sf"/>
</dbReference>
<protein>
    <submittedName>
        <fullName evidence="2">CHAD domain-containing protein</fullName>
    </submittedName>
</protein>
<sequence>MTRAARPVTYYDTTGLRLRRHGMAISRAGSEWQLDLGDGRGRRVEAPGVEQVPHELARLVRAYSRDLDLVPMPRQAGAGSRIGAETGTARQVALGYLERQVEALARADLAVRLEEPEGVHDLRVAARRIRATLRTFAPVLGGRLAGRFRSALRWLGASVGPARDIEVQRARFFAALEKLPPEVVSDEMRIGAEQVFDAQADEAAAECAVVLDSPRYLQLLNALDVLLVVLREQSAGAQGKRARRPAAKVLPGLVWPVVEETDARVGAMPGGAAAVHAVRKSVKRLRYAVEAAGSALPVDRDQVLKSLRGLQELLGEYQDSVVAQGRLRELVESGEATRAHALVLEAEIRCARQCADAMPAAWREAYRQLAPLRR</sequence>
<dbReference type="AlphaFoldDB" id="A0A7W3W629"/>
<keyword evidence="3" id="KW-1185">Reference proteome</keyword>
<accession>A0A7W3W629</accession>
<dbReference type="RefSeq" id="WP_182896166.1">
    <property type="nucleotide sequence ID" value="NZ_JACGZW010000020.1"/>
</dbReference>
<evidence type="ECO:0000259" key="1">
    <source>
        <dbReference type="PROSITE" id="PS51708"/>
    </source>
</evidence>
<dbReference type="EMBL" id="JACGZW010000020">
    <property type="protein sequence ID" value="MBB1159486.1"/>
    <property type="molecule type" value="Genomic_DNA"/>
</dbReference>
<dbReference type="PANTHER" id="PTHR39339:SF1">
    <property type="entry name" value="CHAD DOMAIN-CONTAINING PROTEIN"/>
    <property type="match status" value="1"/>
</dbReference>
<dbReference type="Pfam" id="PF05235">
    <property type="entry name" value="CHAD"/>
    <property type="match status" value="1"/>
</dbReference>
<dbReference type="PANTHER" id="PTHR39339">
    <property type="entry name" value="SLR1444 PROTEIN"/>
    <property type="match status" value="1"/>
</dbReference>
<organism evidence="2 3">
    <name type="scientific">Amycolatopsis dendrobii</name>
    <dbReference type="NCBI Taxonomy" id="2760662"/>
    <lineage>
        <taxon>Bacteria</taxon>
        <taxon>Bacillati</taxon>
        <taxon>Actinomycetota</taxon>
        <taxon>Actinomycetes</taxon>
        <taxon>Pseudonocardiales</taxon>
        <taxon>Pseudonocardiaceae</taxon>
        <taxon>Amycolatopsis</taxon>
    </lineage>
</organism>
<evidence type="ECO:0000313" key="3">
    <source>
        <dbReference type="Proteomes" id="UP000526734"/>
    </source>
</evidence>
<dbReference type="Proteomes" id="UP000526734">
    <property type="component" value="Unassembled WGS sequence"/>
</dbReference>
<dbReference type="SMART" id="SM00880">
    <property type="entry name" value="CHAD"/>
    <property type="match status" value="1"/>
</dbReference>